<proteinExistence type="predicted"/>
<evidence type="ECO:0000313" key="3">
    <source>
        <dbReference type="Proteomes" id="UP000238523"/>
    </source>
</evidence>
<dbReference type="Proteomes" id="UP000238523">
    <property type="component" value="Chromosome"/>
</dbReference>
<evidence type="ECO:0000256" key="1">
    <source>
        <dbReference type="SAM" id="MobiDB-lite"/>
    </source>
</evidence>
<evidence type="ECO:0000313" key="2">
    <source>
        <dbReference type="EMBL" id="AUW41633.1"/>
    </source>
</evidence>
<reference evidence="2 3" key="1">
    <citation type="submission" date="2017-11" db="EMBL/GenBank/DDBJ databases">
        <title>Complete genome of Rhizobium leguminosarum Norway, an ineffective micro-symbiont.</title>
        <authorList>
            <person name="Hoffrichter A."/>
            <person name="Liang J."/>
            <person name="Brachmann A."/>
            <person name="Marin M."/>
        </authorList>
    </citation>
    <scope>NUCLEOTIDE SEQUENCE [LARGE SCALE GENOMIC DNA]</scope>
    <source>
        <strain evidence="2 3">Norway</strain>
    </source>
</reference>
<feature type="region of interest" description="Disordered" evidence="1">
    <location>
        <begin position="31"/>
        <end position="50"/>
    </location>
</feature>
<dbReference type="AlphaFoldDB" id="A0A2K9Z077"/>
<gene>
    <name evidence="2" type="ORF">CUJ84_Chr001236</name>
</gene>
<accession>A0A2K9Z077</accession>
<dbReference type="EMBL" id="CP025012">
    <property type="protein sequence ID" value="AUW41633.1"/>
    <property type="molecule type" value="Genomic_DNA"/>
</dbReference>
<name>A0A2K9Z077_RHILE</name>
<organism evidence="2 3">
    <name type="scientific">Rhizobium leguminosarum</name>
    <dbReference type="NCBI Taxonomy" id="384"/>
    <lineage>
        <taxon>Bacteria</taxon>
        <taxon>Pseudomonadati</taxon>
        <taxon>Pseudomonadota</taxon>
        <taxon>Alphaproteobacteria</taxon>
        <taxon>Hyphomicrobiales</taxon>
        <taxon>Rhizobiaceae</taxon>
        <taxon>Rhizobium/Agrobacterium group</taxon>
        <taxon>Rhizobium</taxon>
    </lineage>
</organism>
<protein>
    <submittedName>
        <fullName evidence="2">Uncharacterized protein</fullName>
    </submittedName>
</protein>
<sequence>MSIVGFWQGIMFAYSARLATKKSLCLEQENRLRESPPALKPPAGGESGSVHVRLRFRQS</sequence>